<dbReference type="PROSITE" id="PS50231">
    <property type="entry name" value="RICIN_B_LECTIN"/>
    <property type="match status" value="1"/>
</dbReference>
<keyword evidence="2" id="KW-0732">Signal</keyword>
<keyword evidence="5" id="KW-1185">Reference proteome</keyword>
<organism evidence="4 5">
    <name type="scientific">Streptomyces luteireticuli</name>
    <dbReference type="NCBI Taxonomy" id="173858"/>
    <lineage>
        <taxon>Bacteria</taxon>
        <taxon>Bacillati</taxon>
        <taxon>Actinomycetota</taxon>
        <taxon>Actinomycetes</taxon>
        <taxon>Kitasatosporales</taxon>
        <taxon>Streptomycetaceae</taxon>
        <taxon>Streptomyces</taxon>
    </lineage>
</organism>
<dbReference type="Pfam" id="PF00652">
    <property type="entry name" value="Ricin_B_lectin"/>
    <property type="match status" value="1"/>
</dbReference>
<dbReference type="InterPro" id="IPR035992">
    <property type="entry name" value="Ricin_B-like_lectins"/>
</dbReference>
<dbReference type="PANTHER" id="PTHR10963">
    <property type="entry name" value="GLYCOSYL HYDROLASE-RELATED"/>
    <property type="match status" value="1"/>
</dbReference>
<dbReference type="SUPFAM" id="SSF49899">
    <property type="entry name" value="Concanavalin A-like lectins/glucanases"/>
    <property type="match status" value="1"/>
</dbReference>
<sequence length="419" mass="44084">MHLRIRPSLRAAALAVTALAALAAATPANAATDAKPRSRAVAAAVFADEFDGPAGSGPDASKWQNDVGGGSGGWGNGELEYYTSGNNNAKLDGRGHLVVEARRENPGNYQCWYGRCEYTSARLNTAGRYTAQYGRAEARMKIPAGQGMWPAFWMLGNDIGSNPWPNSGELDVMENVGFEPGTVHGSLHGPGYSGGSSITGTYTLPGGQKLSDDFHTYAVDWAPDSITWSIDGTVYQRRTPADLGGKPWVFNKPFFLILNLAVGGNWPGSPNGATQFPARMVVDHVRVTTSNGPSGALKGLDGKCLDVPGGNTGNGTPVQIWGCNGGGNQKWTIGDDGTVKSLGKCLDANTAGTSDGTKVQLWDCNGTAAQKWSYNAAHDVVNVNADKCLDITGNNSADGTPTQLWTCTGKPNQKWNLAS</sequence>
<dbReference type="SUPFAM" id="SSF50370">
    <property type="entry name" value="Ricin B-like lectins"/>
    <property type="match status" value="1"/>
</dbReference>
<dbReference type="EMBL" id="BAAABX010000023">
    <property type="protein sequence ID" value="GAA0400962.1"/>
    <property type="molecule type" value="Genomic_DNA"/>
</dbReference>
<dbReference type="SMART" id="SM00458">
    <property type="entry name" value="RICIN"/>
    <property type="match status" value="1"/>
</dbReference>
<feature type="chain" id="PRO_5045709975" evidence="2">
    <location>
        <begin position="31"/>
        <end position="419"/>
    </location>
</feature>
<protein>
    <submittedName>
        <fullName evidence="4">Glycoside hydrolase family 16 protein</fullName>
    </submittedName>
</protein>
<dbReference type="PANTHER" id="PTHR10963:SF55">
    <property type="entry name" value="GLYCOSIDE HYDROLASE FAMILY 16 PROTEIN"/>
    <property type="match status" value="1"/>
</dbReference>
<dbReference type="Pfam" id="PF00722">
    <property type="entry name" value="Glyco_hydro_16"/>
    <property type="match status" value="1"/>
</dbReference>
<comment type="similarity">
    <text evidence="1">Belongs to the glycosyl hydrolase 16 family.</text>
</comment>
<dbReference type="Proteomes" id="UP001500879">
    <property type="component" value="Unassembled WGS sequence"/>
</dbReference>
<dbReference type="CDD" id="cd23451">
    <property type="entry name" value="beta-trefoil_Ricin_laminarinase"/>
    <property type="match status" value="1"/>
</dbReference>
<feature type="domain" description="GH16" evidence="3">
    <location>
        <begin position="30"/>
        <end position="293"/>
    </location>
</feature>
<dbReference type="InterPro" id="IPR000772">
    <property type="entry name" value="Ricin_B_lectin"/>
</dbReference>
<dbReference type="InterPro" id="IPR013320">
    <property type="entry name" value="ConA-like_dom_sf"/>
</dbReference>
<dbReference type="InterPro" id="IPR000757">
    <property type="entry name" value="Beta-glucanase-like"/>
</dbReference>
<comment type="caution">
    <text evidence="4">The sequence shown here is derived from an EMBL/GenBank/DDBJ whole genome shotgun (WGS) entry which is preliminary data.</text>
</comment>
<dbReference type="Gene3D" id="2.80.10.50">
    <property type="match status" value="2"/>
</dbReference>
<evidence type="ECO:0000259" key="3">
    <source>
        <dbReference type="PROSITE" id="PS51762"/>
    </source>
</evidence>
<dbReference type="PROSITE" id="PS51762">
    <property type="entry name" value="GH16_2"/>
    <property type="match status" value="1"/>
</dbReference>
<reference evidence="4 5" key="1">
    <citation type="journal article" date="2019" name="Int. J. Syst. Evol. Microbiol.">
        <title>The Global Catalogue of Microorganisms (GCM) 10K type strain sequencing project: providing services to taxonomists for standard genome sequencing and annotation.</title>
        <authorList>
            <consortium name="The Broad Institute Genomics Platform"/>
            <consortium name="The Broad Institute Genome Sequencing Center for Infectious Disease"/>
            <person name="Wu L."/>
            <person name="Ma J."/>
        </authorList>
    </citation>
    <scope>NUCLEOTIDE SEQUENCE [LARGE SCALE GENOMIC DNA]</scope>
    <source>
        <strain evidence="4 5">JCM 4788</strain>
    </source>
</reference>
<evidence type="ECO:0000256" key="1">
    <source>
        <dbReference type="ARBA" id="ARBA00006865"/>
    </source>
</evidence>
<proteinExistence type="inferred from homology"/>
<name>A0ABN0YMJ0_9ACTN</name>
<gene>
    <name evidence="4" type="ORF">GCM10010357_22540</name>
</gene>
<evidence type="ECO:0000313" key="4">
    <source>
        <dbReference type="EMBL" id="GAA0400962.1"/>
    </source>
</evidence>
<feature type="signal peptide" evidence="2">
    <location>
        <begin position="1"/>
        <end position="30"/>
    </location>
</feature>
<accession>A0ABN0YMJ0</accession>
<dbReference type="GO" id="GO:0016787">
    <property type="term" value="F:hydrolase activity"/>
    <property type="evidence" value="ECO:0007669"/>
    <property type="project" value="UniProtKB-KW"/>
</dbReference>
<dbReference type="RefSeq" id="WP_344022713.1">
    <property type="nucleotide sequence ID" value="NZ_BAAABX010000023.1"/>
</dbReference>
<dbReference type="InterPro" id="IPR050546">
    <property type="entry name" value="Glycosyl_Hydrlase_16"/>
</dbReference>
<evidence type="ECO:0000256" key="2">
    <source>
        <dbReference type="SAM" id="SignalP"/>
    </source>
</evidence>
<dbReference type="Gene3D" id="2.60.120.200">
    <property type="match status" value="1"/>
</dbReference>
<keyword evidence="4" id="KW-0378">Hydrolase</keyword>
<evidence type="ECO:0000313" key="5">
    <source>
        <dbReference type="Proteomes" id="UP001500879"/>
    </source>
</evidence>
<dbReference type="CDD" id="cd08023">
    <property type="entry name" value="GH16_laminarinase_like"/>
    <property type="match status" value="1"/>
</dbReference>